<proteinExistence type="predicted"/>
<reference evidence="1" key="1">
    <citation type="submission" date="2018-05" db="EMBL/GenBank/DDBJ databases">
        <authorList>
            <person name="Lanie J.A."/>
            <person name="Ng W.-L."/>
            <person name="Kazmierczak K.M."/>
            <person name="Andrzejewski T.M."/>
            <person name="Davidsen T.M."/>
            <person name="Wayne K.J."/>
            <person name="Tettelin H."/>
            <person name="Glass J.I."/>
            <person name="Rusch D."/>
            <person name="Podicherti R."/>
            <person name="Tsui H.-C.T."/>
            <person name="Winkler M.E."/>
        </authorList>
    </citation>
    <scope>NUCLEOTIDE SEQUENCE</scope>
</reference>
<accession>A0A382BJN1</accession>
<protein>
    <submittedName>
        <fullName evidence="1">Uncharacterized protein</fullName>
    </submittedName>
</protein>
<dbReference type="EMBL" id="UINC01029885">
    <property type="protein sequence ID" value="SVB13377.1"/>
    <property type="molecule type" value="Genomic_DNA"/>
</dbReference>
<sequence>MSAAICFKYPVRHQTLSYDEYFSHQQLPNTRFHYNYFLKKR</sequence>
<organism evidence="1">
    <name type="scientific">marine metagenome</name>
    <dbReference type="NCBI Taxonomy" id="408172"/>
    <lineage>
        <taxon>unclassified sequences</taxon>
        <taxon>metagenomes</taxon>
        <taxon>ecological metagenomes</taxon>
    </lineage>
</organism>
<evidence type="ECO:0000313" key="1">
    <source>
        <dbReference type="EMBL" id="SVB13377.1"/>
    </source>
</evidence>
<name>A0A382BJN1_9ZZZZ</name>
<gene>
    <name evidence="1" type="ORF">METZ01_LOCUS166231</name>
</gene>
<dbReference type="AlphaFoldDB" id="A0A382BJN1"/>